<accession>A0ABT3GSJ0</accession>
<reference evidence="2 3" key="1">
    <citation type="submission" date="2022-10" db="EMBL/GenBank/DDBJ databases">
        <title>Luteolibacter arcticus strain CCTCC AB 2014275, whole genome shotgun sequencing project.</title>
        <authorList>
            <person name="Zhao G."/>
            <person name="Shen L."/>
        </authorList>
    </citation>
    <scope>NUCLEOTIDE SEQUENCE [LARGE SCALE GENOMIC DNA]</scope>
    <source>
        <strain evidence="2 3">CCTCC AB 2014275</strain>
    </source>
</reference>
<gene>
    <name evidence="2" type="ORF">OKA05_28130</name>
</gene>
<evidence type="ECO:0000313" key="3">
    <source>
        <dbReference type="Proteomes" id="UP001320876"/>
    </source>
</evidence>
<feature type="compositionally biased region" description="Low complexity" evidence="1">
    <location>
        <begin position="25"/>
        <end position="41"/>
    </location>
</feature>
<dbReference type="Proteomes" id="UP001320876">
    <property type="component" value="Unassembled WGS sequence"/>
</dbReference>
<evidence type="ECO:0000256" key="1">
    <source>
        <dbReference type="SAM" id="MobiDB-lite"/>
    </source>
</evidence>
<protein>
    <recommendedName>
        <fullName evidence="4">HEAT repeat domain-containing protein</fullName>
    </recommendedName>
</protein>
<keyword evidence="3" id="KW-1185">Reference proteome</keyword>
<feature type="compositionally biased region" description="Acidic residues" evidence="1">
    <location>
        <begin position="168"/>
        <end position="190"/>
    </location>
</feature>
<dbReference type="EMBL" id="JAPDDT010000026">
    <property type="protein sequence ID" value="MCW1926452.1"/>
    <property type="molecule type" value="Genomic_DNA"/>
</dbReference>
<name>A0ABT3GSJ0_9BACT</name>
<evidence type="ECO:0008006" key="4">
    <source>
        <dbReference type="Google" id="ProtNLM"/>
    </source>
</evidence>
<dbReference type="RefSeq" id="WP_264490560.1">
    <property type="nucleotide sequence ID" value="NZ_JAPDDT010000026.1"/>
</dbReference>
<feature type="region of interest" description="Disordered" evidence="1">
    <location>
        <begin position="162"/>
        <end position="217"/>
    </location>
</feature>
<proteinExistence type="predicted"/>
<evidence type="ECO:0000313" key="2">
    <source>
        <dbReference type="EMBL" id="MCW1926452.1"/>
    </source>
</evidence>
<comment type="caution">
    <text evidence="2">The sequence shown here is derived from an EMBL/GenBank/DDBJ whole genome shotgun (WGS) entry which is preliminary data.</text>
</comment>
<feature type="region of interest" description="Disordered" evidence="1">
    <location>
        <begin position="25"/>
        <end position="47"/>
    </location>
</feature>
<organism evidence="2 3">
    <name type="scientific">Luteolibacter arcticus</name>
    <dbReference type="NCBI Taxonomy" id="1581411"/>
    <lineage>
        <taxon>Bacteria</taxon>
        <taxon>Pseudomonadati</taxon>
        <taxon>Verrucomicrobiota</taxon>
        <taxon>Verrucomicrobiia</taxon>
        <taxon>Verrucomicrobiales</taxon>
        <taxon>Verrucomicrobiaceae</taxon>
        <taxon>Luteolibacter</taxon>
    </lineage>
</organism>
<sequence>MKRAFLAVIAVLGFAGGWFLTGSQPAPTPASSSTSNWTPTPVAGDGPRRELRKRALAECLLVAEEQEVYRKRTASIATLDLLLIERRHEQGCGGGDIEDDIARMISLDPAAAMDRALANPLSDYSLALASAWGRKQPEEALRYLRGKKMSYRVQDCLEAVAEARSQPEEEAAAEAETPSEPEPQEADDAPAEPRAPSEPVSPSPAEPAVAWDPANYDSDDYKQREAMISDLRNKPEETMTRIAESGSRALRAEALEAIVKEFPRDANAWPEASKKLETSIQLLGLTPDSPPSSLEIGPEGVAAPEVASWMDRQPLALRRAWAPGVVERWVEADPQAAIAWADALPEHANRNQTIQTGLIVWTHRDPTAAIAHVEGLPPGELREAAISNAAATWNCVDPAAARNWVEGLRESPGRKRALERLKR</sequence>